<dbReference type="InterPro" id="IPR001304">
    <property type="entry name" value="C-type_lectin-like"/>
</dbReference>
<dbReference type="CDD" id="cd00037">
    <property type="entry name" value="CLECT"/>
    <property type="match status" value="1"/>
</dbReference>
<dbReference type="InterPro" id="IPR032675">
    <property type="entry name" value="LRR_dom_sf"/>
</dbReference>
<dbReference type="SUPFAM" id="SSF52058">
    <property type="entry name" value="L domain-like"/>
    <property type="match status" value="1"/>
</dbReference>
<dbReference type="InterPro" id="IPR016187">
    <property type="entry name" value="CTDL_fold"/>
</dbReference>
<dbReference type="HOGENOM" id="CLU_1138963_0_0_1"/>
<dbReference type="InParanoid" id="K1PVT9"/>
<dbReference type="SUPFAM" id="SSF56436">
    <property type="entry name" value="C-type lectin-like"/>
    <property type="match status" value="1"/>
</dbReference>
<proteinExistence type="predicted"/>
<dbReference type="Pfam" id="PF00059">
    <property type="entry name" value="Lectin_C"/>
    <property type="match status" value="1"/>
</dbReference>
<dbReference type="Gene3D" id="3.80.10.10">
    <property type="entry name" value="Ribonuclease Inhibitor"/>
    <property type="match status" value="1"/>
</dbReference>
<dbReference type="EMBL" id="JH816021">
    <property type="protein sequence ID" value="EKC25858.1"/>
    <property type="molecule type" value="Genomic_DNA"/>
</dbReference>
<protein>
    <submittedName>
        <fullName evidence="1">Collectin-12</fullName>
    </submittedName>
</protein>
<dbReference type="SMART" id="SM00034">
    <property type="entry name" value="CLECT"/>
    <property type="match status" value="1"/>
</dbReference>
<gene>
    <name evidence="1" type="ORF">CGI_10012516</name>
</gene>
<dbReference type="InterPro" id="IPR001611">
    <property type="entry name" value="Leu-rich_rpt"/>
</dbReference>
<sequence>MSSSGQIRFINNTVTICDVSNNMFSHIPVNNGRHVKYLNISNNRFDNYFISEKRGEIFETLISLEVIDMSFNNIFSLPKLLFKNSRKLMYVNVSNNRLSDWLVDVSVPANSLKMKAFTLPRFKHDVPVRDVLHGLLWKSMMNCRKYDSTLVHIEDELENQWLKKQYPDIKTATWIDVVDLGSEGKWVSFSSGKTANYLPWDGGEPNNYDSSEHCAFIFNGGTEKWFDGNCTSSLNFMCKKKISV</sequence>
<dbReference type="PANTHER" id="PTHR22803">
    <property type="entry name" value="MANNOSE, PHOSPHOLIPASE, LECTIN RECEPTOR RELATED"/>
    <property type="match status" value="1"/>
</dbReference>
<dbReference type="PROSITE" id="PS50041">
    <property type="entry name" value="C_TYPE_LECTIN_2"/>
    <property type="match status" value="1"/>
</dbReference>
<organism evidence="1">
    <name type="scientific">Magallana gigas</name>
    <name type="common">Pacific oyster</name>
    <name type="synonym">Crassostrea gigas</name>
    <dbReference type="NCBI Taxonomy" id="29159"/>
    <lineage>
        <taxon>Eukaryota</taxon>
        <taxon>Metazoa</taxon>
        <taxon>Spiralia</taxon>
        <taxon>Lophotrochozoa</taxon>
        <taxon>Mollusca</taxon>
        <taxon>Bivalvia</taxon>
        <taxon>Autobranchia</taxon>
        <taxon>Pteriomorphia</taxon>
        <taxon>Ostreida</taxon>
        <taxon>Ostreoidea</taxon>
        <taxon>Ostreidae</taxon>
        <taxon>Magallana</taxon>
    </lineage>
</organism>
<dbReference type="Gene3D" id="3.10.100.10">
    <property type="entry name" value="Mannose-Binding Protein A, subunit A"/>
    <property type="match status" value="1"/>
</dbReference>
<dbReference type="InterPro" id="IPR016186">
    <property type="entry name" value="C-type_lectin-like/link_sf"/>
</dbReference>
<dbReference type="InterPro" id="IPR018378">
    <property type="entry name" value="C-type_lectin_CS"/>
</dbReference>
<dbReference type="PROSITE" id="PS00615">
    <property type="entry name" value="C_TYPE_LECTIN_1"/>
    <property type="match status" value="1"/>
</dbReference>
<dbReference type="InterPro" id="IPR050111">
    <property type="entry name" value="C-type_lectin/snaclec_domain"/>
</dbReference>
<dbReference type="AlphaFoldDB" id="K1PVT9"/>
<dbReference type="PROSITE" id="PS51450">
    <property type="entry name" value="LRR"/>
    <property type="match status" value="1"/>
</dbReference>
<dbReference type="FunCoup" id="K1PVT9">
    <property type="interactions" value="91"/>
</dbReference>
<name>K1PVT9_MAGGI</name>
<reference evidence="1" key="1">
    <citation type="journal article" date="2012" name="Nature">
        <title>The oyster genome reveals stress adaptation and complexity of shell formation.</title>
        <authorList>
            <person name="Zhang G."/>
            <person name="Fang X."/>
            <person name="Guo X."/>
            <person name="Li L."/>
            <person name="Luo R."/>
            <person name="Xu F."/>
            <person name="Yang P."/>
            <person name="Zhang L."/>
            <person name="Wang X."/>
            <person name="Qi H."/>
            <person name="Xiong Z."/>
            <person name="Que H."/>
            <person name="Xie Y."/>
            <person name="Holland P.W."/>
            <person name="Paps J."/>
            <person name="Zhu Y."/>
            <person name="Wu F."/>
            <person name="Chen Y."/>
            <person name="Wang J."/>
            <person name="Peng C."/>
            <person name="Meng J."/>
            <person name="Yang L."/>
            <person name="Liu J."/>
            <person name="Wen B."/>
            <person name="Zhang N."/>
            <person name="Huang Z."/>
            <person name="Zhu Q."/>
            <person name="Feng Y."/>
            <person name="Mount A."/>
            <person name="Hedgecock D."/>
            <person name="Xu Z."/>
            <person name="Liu Y."/>
            <person name="Domazet-Loso T."/>
            <person name="Du Y."/>
            <person name="Sun X."/>
            <person name="Zhang S."/>
            <person name="Liu B."/>
            <person name="Cheng P."/>
            <person name="Jiang X."/>
            <person name="Li J."/>
            <person name="Fan D."/>
            <person name="Wang W."/>
            <person name="Fu W."/>
            <person name="Wang T."/>
            <person name="Wang B."/>
            <person name="Zhang J."/>
            <person name="Peng Z."/>
            <person name="Li Y."/>
            <person name="Li N."/>
            <person name="Wang J."/>
            <person name="Chen M."/>
            <person name="He Y."/>
            <person name="Tan F."/>
            <person name="Song X."/>
            <person name="Zheng Q."/>
            <person name="Huang R."/>
            <person name="Yang H."/>
            <person name="Du X."/>
            <person name="Chen L."/>
            <person name="Yang M."/>
            <person name="Gaffney P.M."/>
            <person name="Wang S."/>
            <person name="Luo L."/>
            <person name="She Z."/>
            <person name="Ming Y."/>
            <person name="Huang W."/>
            <person name="Zhang S."/>
            <person name="Huang B."/>
            <person name="Zhang Y."/>
            <person name="Qu T."/>
            <person name="Ni P."/>
            <person name="Miao G."/>
            <person name="Wang J."/>
            <person name="Wang Q."/>
            <person name="Steinberg C.E."/>
            <person name="Wang H."/>
            <person name="Li N."/>
            <person name="Qian L."/>
            <person name="Zhang G."/>
            <person name="Li Y."/>
            <person name="Yang H."/>
            <person name="Liu X."/>
            <person name="Wang J."/>
            <person name="Yin Y."/>
            <person name="Wang J."/>
        </authorList>
    </citation>
    <scope>NUCLEOTIDE SEQUENCE [LARGE SCALE GENOMIC DNA]</scope>
    <source>
        <strain evidence="1">05x7-T-G4-1.051#20</strain>
    </source>
</reference>
<accession>K1PVT9</accession>
<evidence type="ECO:0000313" key="1">
    <source>
        <dbReference type="EMBL" id="EKC25858.1"/>
    </source>
</evidence>